<dbReference type="GO" id="GO:0019842">
    <property type="term" value="F:vitamin binding"/>
    <property type="evidence" value="ECO:0007669"/>
    <property type="project" value="TreeGrafter"/>
</dbReference>
<feature type="transmembrane region" description="Helical" evidence="7">
    <location>
        <begin position="48"/>
        <end position="70"/>
    </location>
</feature>
<dbReference type="STRING" id="536979.SAMN04488055_0351"/>
<dbReference type="GO" id="GO:0008488">
    <property type="term" value="F:gamma-glutamyl carboxylase activity"/>
    <property type="evidence" value="ECO:0007669"/>
    <property type="project" value="InterPro"/>
</dbReference>
<dbReference type="PANTHER" id="PTHR12639:SF7">
    <property type="entry name" value="HTTM DOMAIN-CONTAINING PROTEIN"/>
    <property type="match status" value="1"/>
</dbReference>
<feature type="transmembrane region" description="Helical" evidence="7">
    <location>
        <begin position="82"/>
        <end position="112"/>
    </location>
</feature>
<keyword evidence="5" id="KW-1015">Disulfide bond</keyword>
<evidence type="ECO:0000256" key="2">
    <source>
        <dbReference type="ARBA" id="ARBA00022692"/>
    </source>
</evidence>
<evidence type="ECO:0000256" key="5">
    <source>
        <dbReference type="ARBA" id="ARBA00023157"/>
    </source>
</evidence>
<dbReference type="EMBL" id="FSRA01000001">
    <property type="protein sequence ID" value="SIN66374.1"/>
    <property type="molecule type" value="Genomic_DNA"/>
</dbReference>
<feature type="transmembrane region" description="Helical" evidence="7">
    <location>
        <begin position="245"/>
        <end position="270"/>
    </location>
</feature>
<protein>
    <submittedName>
        <fullName evidence="9">Vitamin K-dependent gamma-carboxylase</fullName>
    </submittedName>
</protein>
<evidence type="ECO:0000313" key="10">
    <source>
        <dbReference type="Proteomes" id="UP000185003"/>
    </source>
</evidence>
<evidence type="ECO:0000256" key="1">
    <source>
        <dbReference type="ARBA" id="ARBA00004127"/>
    </source>
</evidence>
<dbReference type="Proteomes" id="UP000185003">
    <property type="component" value="Unassembled WGS sequence"/>
</dbReference>
<comment type="subcellular location">
    <subcellularLocation>
        <location evidence="1">Endomembrane system</location>
        <topology evidence="1">Multi-pass membrane protein</topology>
    </subcellularLocation>
</comment>
<feature type="transmembrane region" description="Helical" evidence="7">
    <location>
        <begin position="21"/>
        <end position="42"/>
    </location>
</feature>
<keyword evidence="6" id="KW-0456">Lyase</keyword>
<feature type="transmembrane region" description="Helical" evidence="7">
    <location>
        <begin position="124"/>
        <end position="142"/>
    </location>
</feature>
<evidence type="ECO:0000256" key="7">
    <source>
        <dbReference type="SAM" id="Phobius"/>
    </source>
</evidence>
<dbReference type="InterPro" id="IPR053935">
    <property type="entry name" value="VKGC_lumenal_dom"/>
</dbReference>
<keyword evidence="4 7" id="KW-0472">Membrane</keyword>
<feature type="transmembrane region" description="Helical" evidence="7">
    <location>
        <begin position="307"/>
        <end position="329"/>
    </location>
</feature>
<dbReference type="RefSeq" id="WP_200798199.1">
    <property type="nucleotide sequence ID" value="NZ_FSRA01000001.1"/>
</dbReference>
<dbReference type="InterPro" id="IPR053934">
    <property type="entry name" value="HTTM_dom"/>
</dbReference>
<evidence type="ECO:0000313" key="9">
    <source>
        <dbReference type="EMBL" id="SIN66374.1"/>
    </source>
</evidence>
<dbReference type="Pfam" id="PF05090">
    <property type="entry name" value="HTTM"/>
    <property type="match status" value="1"/>
</dbReference>
<dbReference type="GO" id="GO:0012505">
    <property type="term" value="C:endomembrane system"/>
    <property type="evidence" value="ECO:0007669"/>
    <property type="project" value="UniProtKB-SubCell"/>
</dbReference>
<keyword evidence="10" id="KW-1185">Reference proteome</keyword>
<dbReference type="PANTHER" id="PTHR12639">
    <property type="entry name" value="VITAMIN K-DEPENDENT GAMMA-CARBOXYLASE"/>
    <property type="match status" value="1"/>
</dbReference>
<evidence type="ECO:0000256" key="3">
    <source>
        <dbReference type="ARBA" id="ARBA00022989"/>
    </source>
</evidence>
<proteinExistence type="predicted"/>
<feature type="transmembrane region" description="Helical" evidence="7">
    <location>
        <begin position="163"/>
        <end position="183"/>
    </location>
</feature>
<keyword evidence="2 7" id="KW-0812">Transmembrane</keyword>
<accession>A0A1N6D6T3</accession>
<reference evidence="9 10" key="1">
    <citation type="submission" date="2016-11" db="EMBL/GenBank/DDBJ databases">
        <authorList>
            <person name="Jaros S."/>
            <person name="Januszkiewicz K."/>
            <person name="Wedrychowicz H."/>
        </authorList>
    </citation>
    <scope>NUCLEOTIDE SEQUENCE [LARGE SCALE GENOMIC DNA]</scope>
    <source>
        <strain evidence="9 10">DSM 24787</strain>
    </source>
</reference>
<keyword evidence="3 7" id="KW-1133">Transmembrane helix</keyword>
<dbReference type="SMART" id="SM00752">
    <property type="entry name" value="HTTM"/>
    <property type="match status" value="1"/>
</dbReference>
<dbReference type="InterPro" id="IPR007782">
    <property type="entry name" value="VKG_COase"/>
</dbReference>
<feature type="domain" description="HTTM-like" evidence="8">
    <location>
        <begin position="22"/>
        <end position="283"/>
    </location>
</feature>
<dbReference type="Pfam" id="PF22777">
    <property type="entry name" value="VKGC_lumenal_dom"/>
    <property type="match status" value="1"/>
</dbReference>
<dbReference type="InterPro" id="IPR011020">
    <property type="entry name" value="HTTM-like"/>
</dbReference>
<feature type="transmembrane region" description="Helical" evidence="7">
    <location>
        <begin position="217"/>
        <end position="238"/>
    </location>
</feature>
<organism evidence="9 10">
    <name type="scientific">Chitinophaga niabensis</name>
    <dbReference type="NCBI Taxonomy" id="536979"/>
    <lineage>
        <taxon>Bacteria</taxon>
        <taxon>Pseudomonadati</taxon>
        <taxon>Bacteroidota</taxon>
        <taxon>Chitinophagia</taxon>
        <taxon>Chitinophagales</taxon>
        <taxon>Chitinophagaceae</taxon>
        <taxon>Chitinophaga</taxon>
    </lineage>
</organism>
<evidence type="ECO:0000256" key="6">
    <source>
        <dbReference type="ARBA" id="ARBA00023239"/>
    </source>
</evidence>
<evidence type="ECO:0000256" key="4">
    <source>
        <dbReference type="ARBA" id="ARBA00023136"/>
    </source>
</evidence>
<name>A0A1N6D6T3_9BACT</name>
<evidence type="ECO:0000259" key="8">
    <source>
        <dbReference type="SMART" id="SM00752"/>
    </source>
</evidence>
<sequence>MMGTKAGESFSFKGMLSGAALRLPVSIAPLITFRIVFGLLMFLSLVRFWYRGWITSVYVTPGFHFTYMGFEWVRPLGDLGMHLLFLAIIICTLLITLGLFYRVAAIIFFIGFTYVELLDVTTYLNHYYFISLVAFLMIWLPANRDYSLDVLLKPEKRRKLVPAWTIGIIRFQMAVVYIFAGLAKLNPDWLLDAQPMRTWLPAKTHLPIVGAYMYETWVAYLFSWFGAVYDLFIVFFLLNRKARPYAYAVVVIFHVATAIFFPGIGMFPYVMISCSLVFFSGAFHEKLQRFFPFYDHSFNDTPYHFKYNLSIAAGIYIFLQLVIPLRFLLYPGHLFWHEEGYRFSWRVMLMEKAGSAYFTVKDKDHSIEVNNAEFLTPLQEKMMCTQPDLILKYAHHLAKVFEARGLVNPGVYGEVYVSLNGERSRLFIDSTINLAETPVSWKHYNWVLPYRN</sequence>
<dbReference type="AlphaFoldDB" id="A0A1N6D6T3"/>
<gene>
    <name evidence="9" type="ORF">SAMN04488055_0351</name>
</gene>